<feature type="coiled-coil region" evidence="3">
    <location>
        <begin position="32"/>
        <end position="82"/>
    </location>
</feature>
<keyword evidence="1 2" id="KW-0443">Lipid metabolism</keyword>
<keyword evidence="2" id="KW-0442">Lipid degradation</keyword>
<feature type="domain" description="PNPLA" evidence="4">
    <location>
        <begin position="332"/>
        <end position="591"/>
    </location>
</feature>
<dbReference type="PANTHER" id="PTHR46394">
    <property type="entry name" value="ANNEXIN"/>
    <property type="match status" value="1"/>
</dbReference>
<dbReference type="GO" id="GO:0016042">
    <property type="term" value="P:lipid catabolic process"/>
    <property type="evidence" value="ECO:0007669"/>
    <property type="project" value="UniProtKB-UniRule"/>
</dbReference>
<keyword evidence="2" id="KW-0378">Hydrolase</keyword>
<feature type="short sequence motif" description="GXGXXG" evidence="2">
    <location>
        <begin position="336"/>
        <end position="341"/>
    </location>
</feature>
<dbReference type="Pfam" id="PF01734">
    <property type="entry name" value="Patatin"/>
    <property type="match status" value="1"/>
</dbReference>
<dbReference type="AlphaFoldDB" id="A0A517ZFG1"/>
<organism evidence="5 6">
    <name type="scientific">Maioricimonas rarisocia</name>
    <dbReference type="NCBI Taxonomy" id="2528026"/>
    <lineage>
        <taxon>Bacteria</taxon>
        <taxon>Pseudomonadati</taxon>
        <taxon>Planctomycetota</taxon>
        <taxon>Planctomycetia</taxon>
        <taxon>Planctomycetales</taxon>
        <taxon>Planctomycetaceae</taxon>
        <taxon>Maioricimonas</taxon>
    </lineage>
</organism>
<dbReference type="SUPFAM" id="SSF52151">
    <property type="entry name" value="FabD/lysophospholipase-like"/>
    <property type="match status" value="1"/>
</dbReference>
<dbReference type="Proteomes" id="UP000320496">
    <property type="component" value="Chromosome"/>
</dbReference>
<dbReference type="InterPro" id="IPR002641">
    <property type="entry name" value="PNPLA_dom"/>
</dbReference>
<dbReference type="EMBL" id="CP036275">
    <property type="protein sequence ID" value="QDU41227.1"/>
    <property type="molecule type" value="Genomic_DNA"/>
</dbReference>
<evidence type="ECO:0000256" key="2">
    <source>
        <dbReference type="PROSITE-ProRule" id="PRU01161"/>
    </source>
</evidence>
<proteinExistence type="predicted"/>
<dbReference type="InterPro" id="IPR052580">
    <property type="entry name" value="Lipid_Hydrolase"/>
</dbReference>
<reference evidence="5 6" key="1">
    <citation type="submission" date="2019-02" db="EMBL/GenBank/DDBJ databases">
        <title>Deep-cultivation of Planctomycetes and their phenomic and genomic characterization uncovers novel biology.</title>
        <authorList>
            <person name="Wiegand S."/>
            <person name="Jogler M."/>
            <person name="Boedeker C."/>
            <person name="Pinto D."/>
            <person name="Vollmers J."/>
            <person name="Rivas-Marin E."/>
            <person name="Kohn T."/>
            <person name="Peeters S.H."/>
            <person name="Heuer A."/>
            <person name="Rast P."/>
            <person name="Oberbeckmann S."/>
            <person name="Bunk B."/>
            <person name="Jeske O."/>
            <person name="Meyerdierks A."/>
            <person name="Storesund J.E."/>
            <person name="Kallscheuer N."/>
            <person name="Luecker S."/>
            <person name="Lage O.M."/>
            <person name="Pohl T."/>
            <person name="Merkel B.J."/>
            <person name="Hornburger P."/>
            <person name="Mueller R.-W."/>
            <person name="Bruemmer F."/>
            <person name="Labrenz M."/>
            <person name="Spormann A.M."/>
            <person name="Op den Camp H."/>
            <person name="Overmann J."/>
            <person name="Amann R."/>
            <person name="Jetten M.S.M."/>
            <person name="Mascher T."/>
            <person name="Medema M.H."/>
            <person name="Devos D.P."/>
            <person name="Kaster A.-K."/>
            <person name="Ovreas L."/>
            <person name="Rohde M."/>
            <person name="Galperin M.Y."/>
            <person name="Jogler C."/>
        </authorList>
    </citation>
    <scope>NUCLEOTIDE SEQUENCE [LARGE SCALE GENOMIC DNA]</scope>
    <source>
        <strain evidence="5 6">Mal4</strain>
    </source>
</reference>
<feature type="short sequence motif" description="DGA/G" evidence="2">
    <location>
        <begin position="578"/>
        <end position="580"/>
    </location>
</feature>
<dbReference type="RefSeq" id="WP_145372423.1">
    <property type="nucleotide sequence ID" value="NZ_CP036275.1"/>
</dbReference>
<dbReference type="InterPro" id="IPR016035">
    <property type="entry name" value="Acyl_Trfase/lysoPLipase"/>
</dbReference>
<dbReference type="KEGG" id="mri:Mal4_55920"/>
<dbReference type="PANTHER" id="PTHR46394:SF1">
    <property type="entry name" value="PNPLA DOMAIN-CONTAINING PROTEIN"/>
    <property type="match status" value="1"/>
</dbReference>
<feature type="active site" description="Proton acceptor" evidence="2">
    <location>
        <position position="578"/>
    </location>
</feature>
<keyword evidence="3" id="KW-0175">Coiled coil</keyword>
<feature type="short sequence motif" description="GXSXG" evidence="2">
    <location>
        <begin position="365"/>
        <end position="369"/>
    </location>
</feature>
<accession>A0A517ZFG1</accession>
<dbReference type="OrthoDB" id="8914078at2"/>
<protein>
    <submittedName>
        <fullName evidence="5">Patatin-like phospholipase</fullName>
    </submittedName>
</protein>
<evidence type="ECO:0000259" key="4">
    <source>
        <dbReference type="PROSITE" id="PS51635"/>
    </source>
</evidence>
<evidence type="ECO:0000256" key="3">
    <source>
        <dbReference type="SAM" id="Coils"/>
    </source>
</evidence>
<name>A0A517ZFG1_9PLAN</name>
<gene>
    <name evidence="5" type="ORF">Mal4_55920</name>
</gene>
<keyword evidence="6" id="KW-1185">Reference proteome</keyword>
<evidence type="ECO:0000256" key="1">
    <source>
        <dbReference type="ARBA" id="ARBA00023098"/>
    </source>
</evidence>
<evidence type="ECO:0000313" key="5">
    <source>
        <dbReference type="EMBL" id="QDU41227.1"/>
    </source>
</evidence>
<sequence length="954" mass="104879">MSLDTIDETQDIPEEGAPLVHAWGLKVKQGPELALRSQLRELDEDLTELENRAVSSKATDSIKRAEKLRKTYKSLEKDVEKNISSKKVKDGEKTSKKIYECYLEVAAEMYVPAREMGLAKALSSLISHRGSDDKFVKKFTKDAKKISKKDKAKDRCDAYFALERDVIKIDLVSREDENPGSTWQTHLDYAIDDAEPSGRIVGGIKKAFKKVPGFHDKPIPEGEYAALKKAFVNWCRKKAEDMSFGIEKDKRDEFLKQATISTGRIADTVFHPSEIPKNRQESGALLMKANTQALIVLTDLKRAYPPDKTPQVFVGEDGKISIMKPAPKVESLVLQGGGGKGIGYPPLFEEMEKTGMLKEVDLLVGTSIGALNASCMACGGRTKDQQSILELGLFSEAWDSKKLKKKYPDVSFGKGSLGGLVPTCAGQMAKMDEMTARLVADGVKSYTKDGLKDTLVEKLRALDDATLERLGMKGYDDRKLEDAAQKLVNRVKNQDFGTDDRSGQMITFRDLAILHQLDPGNFKELTITGWEGEGDEGHTVYFNAKDFPDMPVAIAARISMGLPVFSPVYWNGRGPFYDGGLGSNSPLEAAPGLDKVYSEKTPQELETDLQDQDPPLELQKAMAGTMLMTFDEGGEAHKKLHGDTRFTKTPAFAEKTTLMGGTGSSVLGFNTLSPNYDDTLLDDSSKAYNSGVNTVPVYHGGQGTMSLGPMGGNQEAKDYAENLSRMKALEHIESRTDQAVMMSVGSVDEALHAMDPSEMRALIKQGKPEKPEALVELFEKCQQYGVIDDAFRQVQGGGDASTFLEILAKSPLCESCTSDVEHLRDQYNVCFDDRVTPEALRKGAQNLADTIKKCPAFLQQMLTKVVLIPVQQLVRGLSSEEEDTGTGSKGNPRKAAQLLGIEEREVNVLMNLLNSKKLAKDGFNQGDINRAAKEINLRLEAEAIMKALEEAGLI</sequence>
<feature type="active site" description="Nucleophile" evidence="2">
    <location>
        <position position="367"/>
    </location>
</feature>
<dbReference type="PROSITE" id="PS51635">
    <property type="entry name" value="PNPLA"/>
    <property type="match status" value="1"/>
</dbReference>
<dbReference type="GO" id="GO:0016787">
    <property type="term" value="F:hydrolase activity"/>
    <property type="evidence" value="ECO:0007669"/>
    <property type="project" value="UniProtKB-UniRule"/>
</dbReference>
<evidence type="ECO:0000313" key="6">
    <source>
        <dbReference type="Proteomes" id="UP000320496"/>
    </source>
</evidence>
<dbReference type="Gene3D" id="3.40.1090.10">
    <property type="entry name" value="Cytosolic phospholipase A2 catalytic domain"/>
    <property type="match status" value="1"/>
</dbReference>